<evidence type="ECO:0000313" key="2">
    <source>
        <dbReference type="EMBL" id="KAK0613192.1"/>
    </source>
</evidence>
<comment type="caution">
    <text evidence="2">The sequence shown here is derived from an EMBL/GenBank/DDBJ whole genome shotgun (WGS) entry which is preliminary data.</text>
</comment>
<keyword evidence="1" id="KW-0812">Transmembrane</keyword>
<keyword evidence="3" id="KW-1185">Reference proteome</keyword>
<proteinExistence type="predicted"/>
<protein>
    <submittedName>
        <fullName evidence="2">Uncharacterized protein</fullName>
    </submittedName>
</protein>
<dbReference type="Proteomes" id="UP001175000">
    <property type="component" value="Unassembled WGS sequence"/>
</dbReference>
<evidence type="ECO:0000313" key="3">
    <source>
        <dbReference type="Proteomes" id="UP001175000"/>
    </source>
</evidence>
<organism evidence="2 3">
    <name type="scientific">Immersiella caudata</name>
    <dbReference type="NCBI Taxonomy" id="314043"/>
    <lineage>
        <taxon>Eukaryota</taxon>
        <taxon>Fungi</taxon>
        <taxon>Dikarya</taxon>
        <taxon>Ascomycota</taxon>
        <taxon>Pezizomycotina</taxon>
        <taxon>Sordariomycetes</taxon>
        <taxon>Sordariomycetidae</taxon>
        <taxon>Sordariales</taxon>
        <taxon>Lasiosphaeriaceae</taxon>
        <taxon>Immersiella</taxon>
    </lineage>
</organism>
<dbReference type="AlphaFoldDB" id="A0AA39TIU5"/>
<sequence length="126" mass="13726">MVALQLESRYRLSFFSQPDSNFLSRITANLDSSMVVKVLTFVIWLATWYFASRYLSMVIAKEISSASSPSSFAVPATSAHRDALQAAAAVQASSAELIGLALIFLEAQWRVLGRMIGAPSTRECGC</sequence>
<name>A0AA39TIU5_9PEZI</name>
<reference evidence="2" key="1">
    <citation type="submission" date="2023-06" db="EMBL/GenBank/DDBJ databases">
        <title>Genome-scale phylogeny and comparative genomics of the fungal order Sordariales.</title>
        <authorList>
            <consortium name="Lawrence Berkeley National Laboratory"/>
            <person name="Hensen N."/>
            <person name="Bonometti L."/>
            <person name="Westerberg I."/>
            <person name="Brannstrom I.O."/>
            <person name="Guillou S."/>
            <person name="Cros-Aarteil S."/>
            <person name="Calhoun S."/>
            <person name="Haridas S."/>
            <person name="Kuo A."/>
            <person name="Mondo S."/>
            <person name="Pangilinan J."/>
            <person name="Riley R."/>
            <person name="Labutti K."/>
            <person name="Andreopoulos B."/>
            <person name="Lipzen A."/>
            <person name="Chen C."/>
            <person name="Yanf M."/>
            <person name="Daum C."/>
            <person name="Ng V."/>
            <person name="Clum A."/>
            <person name="Steindorff A."/>
            <person name="Ohm R."/>
            <person name="Martin F."/>
            <person name="Silar P."/>
            <person name="Natvig D."/>
            <person name="Lalanne C."/>
            <person name="Gautier V."/>
            <person name="Ament-Velasquez S.L."/>
            <person name="Kruys A."/>
            <person name="Hutchinson M.I."/>
            <person name="Powell A.J."/>
            <person name="Barry K."/>
            <person name="Miller A.N."/>
            <person name="Grigoriev I.V."/>
            <person name="Debuchy R."/>
            <person name="Gladieux P."/>
            <person name="Thoren M.H."/>
            <person name="Johannesson H."/>
        </authorList>
    </citation>
    <scope>NUCLEOTIDE SEQUENCE</scope>
    <source>
        <strain evidence="2">CBS 606.72</strain>
    </source>
</reference>
<accession>A0AA39TIU5</accession>
<dbReference type="EMBL" id="JAULSU010000006">
    <property type="protein sequence ID" value="KAK0613192.1"/>
    <property type="molecule type" value="Genomic_DNA"/>
</dbReference>
<feature type="transmembrane region" description="Helical" evidence="1">
    <location>
        <begin position="34"/>
        <end position="51"/>
    </location>
</feature>
<keyword evidence="1" id="KW-0472">Membrane</keyword>
<gene>
    <name evidence="2" type="ORF">B0T14DRAFT_525843</name>
</gene>
<evidence type="ECO:0000256" key="1">
    <source>
        <dbReference type="SAM" id="Phobius"/>
    </source>
</evidence>
<keyword evidence="1" id="KW-1133">Transmembrane helix</keyword>